<feature type="region of interest" description="Disordered" evidence="3">
    <location>
        <begin position="458"/>
        <end position="477"/>
    </location>
</feature>
<dbReference type="Gene3D" id="1.25.40.10">
    <property type="entry name" value="Tetratricopeptide repeat domain"/>
    <property type="match status" value="3"/>
</dbReference>
<dbReference type="InterPro" id="IPR014718">
    <property type="entry name" value="GH-type_carb-bd"/>
</dbReference>
<dbReference type="PANTHER" id="PTHR45586">
    <property type="entry name" value="TPR REPEAT-CONTAINING PROTEIN PA4667"/>
    <property type="match status" value="1"/>
</dbReference>
<dbReference type="Gene3D" id="2.70.98.10">
    <property type="match status" value="1"/>
</dbReference>
<dbReference type="PANTHER" id="PTHR45586:SF1">
    <property type="entry name" value="LIPOPOLYSACCHARIDE ASSEMBLY PROTEIN B"/>
    <property type="match status" value="1"/>
</dbReference>
<dbReference type="RefSeq" id="WP_323280994.1">
    <property type="nucleotide sequence ID" value="NZ_JAYGGQ010000021.1"/>
</dbReference>
<evidence type="ECO:0000313" key="6">
    <source>
        <dbReference type="Proteomes" id="UP001304769"/>
    </source>
</evidence>
<keyword evidence="2" id="KW-0802">TPR repeat</keyword>
<reference evidence="5 6" key="1">
    <citation type="submission" date="2023-12" db="EMBL/GenBank/DDBJ databases">
        <title>Sinomonas terricola sp. nov, isolated from litchi orchard soil in Guangdong, PR China.</title>
        <authorList>
            <person name="Jiaxin W."/>
            <person name="Yang Z."/>
            <person name="Honghui Z."/>
        </authorList>
    </citation>
    <scope>NUCLEOTIDE SEQUENCE [LARGE SCALE GENOMIC DNA]</scope>
    <source>
        <strain evidence="5 6">JGH33</strain>
    </source>
</reference>
<evidence type="ECO:0000256" key="2">
    <source>
        <dbReference type="ARBA" id="ARBA00022803"/>
    </source>
</evidence>
<dbReference type="SUPFAM" id="SSF48452">
    <property type="entry name" value="TPR-like"/>
    <property type="match status" value="2"/>
</dbReference>
<dbReference type="Proteomes" id="UP001304769">
    <property type="component" value="Unassembled WGS sequence"/>
</dbReference>
<keyword evidence="1" id="KW-0677">Repeat</keyword>
<evidence type="ECO:0000313" key="5">
    <source>
        <dbReference type="EMBL" id="MEA5457082.1"/>
    </source>
</evidence>
<sequence length="1089" mass="120279">MSTPPSTIRLPEIPSAQAALPVAAWEEPLTIDTYEPEEPDGFPAFLNNRVYQGSSGRVYPLPFHERISHEKRPHAWRAVHLENRWIRVVILPELGGRIHIALDKVSGKDIFYRNNVIKPALVGLTGPWVSGGVEFNWPQHHRPATYLPTCVAIERDDDGSVTVWCSDHDPFARMKGMHGIRLNPDSSRIEARVRLYNRSETRQTFLWWANVAAAVHDDYQSFFPPDVAYVADHAKRDVTRFPAPDSPYYGIDYAAAVDPNDPKSGRLDWYRNIPVPTSYMVTDTDAEFFGGYDHRDRVGFVHWADRTVSPGKKQWTWGNAPFGWAWDRNLTDGDGPYVELMAGVYTDNQPDFAFLAPGETKTFSQYWYPIREIGPAHIANDRLAVHIDASGLAVQVGLAAAEALGAVDVVVRRGVYQHTERVVLTPETSPRFAARLGNSPEPVRISISRDGVEILEGTTESGHKNGGRPRTAIAPPQPSDVATIDELVHIATYLQQYRHATRSPEPYWDEVLARDPEESRATLALGILAYQRADYARGAELLKVSTARRTFWAPTPDDGQAHYMLGLALSRLGDEHGAREALGRASWDAALATPARYALAKLCLRAGDDRKAQDLLAQVRAADPNHTQSANLLAAIALRSGDGTTVEELLDDVLERDPLDAWALDLAGDPLIKDSTVLLDVALEYSSAGFTDRALAVLDRCEFLLSRQALGQVNVGPLISYHRARILSLAGREKAALEALKATDAHDARHAAPSRLDDVDAIRHALALRPDEALARALLGDWYYHVGREKDALAEWRAGIAVANDLSLAVRLHRNLGIGTYNVERTPDTAAEHYRTALVLDGGNAKLLYEADQLALRQKATAAERLAVLERHPQLIGSRDDLTVVYANLLLDVGRIAEARGRIVSRAFQPWEGGEGQVLAVWDRLCLAEAREALAEGNPVLAEATIRSALLPPDNLGEGRHPLANTAELHLVLGDALEAIGRTDEAHAAWERAAGEVADFEKMAQAPYSVRTIHAIEARYRLGRDADAEDLARGLEEWVEGYAVQEASVDFFATSLPSILLFREDPNDARDAEVETIRGQLAHLRKAVL</sequence>
<comment type="caution">
    <text evidence="5">The sequence shown here is derived from an EMBL/GenBank/DDBJ whole genome shotgun (WGS) entry which is preliminary data.</text>
</comment>
<name>A0ABU5TBK8_9MICC</name>
<feature type="domain" description="DUF5107" evidence="4">
    <location>
        <begin position="57"/>
        <end position="370"/>
    </location>
</feature>
<proteinExistence type="predicted"/>
<dbReference type="InterPro" id="IPR033396">
    <property type="entry name" value="DUF5107"/>
</dbReference>
<accession>A0ABU5TBK8</accession>
<dbReference type="Pfam" id="PF17128">
    <property type="entry name" value="DUF5107"/>
    <property type="match status" value="1"/>
</dbReference>
<evidence type="ECO:0000256" key="3">
    <source>
        <dbReference type="SAM" id="MobiDB-lite"/>
    </source>
</evidence>
<evidence type="ECO:0000256" key="1">
    <source>
        <dbReference type="ARBA" id="ARBA00022737"/>
    </source>
</evidence>
<evidence type="ECO:0000259" key="4">
    <source>
        <dbReference type="Pfam" id="PF17128"/>
    </source>
</evidence>
<protein>
    <submittedName>
        <fullName evidence="5">DUF5107 domain-containing protein</fullName>
    </submittedName>
</protein>
<dbReference type="InterPro" id="IPR051012">
    <property type="entry name" value="CellSynth/LPSAsmb/PSIAsmb"/>
</dbReference>
<keyword evidence="6" id="KW-1185">Reference proteome</keyword>
<organism evidence="5 6">
    <name type="scientific">Sinomonas terricola</name>
    <dbReference type="NCBI Taxonomy" id="3110330"/>
    <lineage>
        <taxon>Bacteria</taxon>
        <taxon>Bacillati</taxon>
        <taxon>Actinomycetota</taxon>
        <taxon>Actinomycetes</taxon>
        <taxon>Micrococcales</taxon>
        <taxon>Micrococcaceae</taxon>
        <taxon>Sinomonas</taxon>
    </lineage>
</organism>
<dbReference type="EMBL" id="JAYGGQ010000021">
    <property type="protein sequence ID" value="MEA5457082.1"/>
    <property type="molecule type" value="Genomic_DNA"/>
</dbReference>
<dbReference type="InterPro" id="IPR011990">
    <property type="entry name" value="TPR-like_helical_dom_sf"/>
</dbReference>
<gene>
    <name evidence="5" type="ORF">SPF06_20355</name>
</gene>